<reference evidence="1" key="1">
    <citation type="submission" date="2023-06" db="EMBL/GenBank/DDBJ databases">
        <title>Genome-scale phylogeny and comparative genomics of the fungal order Sordariales.</title>
        <authorList>
            <consortium name="Lawrence Berkeley National Laboratory"/>
            <person name="Hensen N."/>
            <person name="Bonometti L."/>
            <person name="Westerberg I."/>
            <person name="Brannstrom I.O."/>
            <person name="Guillou S."/>
            <person name="Cros-Aarteil S."/>
            <person name="Calhoun S."/>
            <person name="Haridas S."/>
            <person name="Kuo A."/>
            <person name="Mondo S."/>
            <person name="Pangilinan J."/>
            <person name="Riley R."/>
            <person name="Labutti K."/>
            <person name="Andreopoulos B."/>
            <person name="Lipzen A."/>
            <person name="Chen C."/>
            <person name="Yanf M."/>
            <person name="Daum C."/>
            <person name="Ng V."/>
            <person name="Clum A."/>
            <person name="Steindorff A."/>
            <person name="Ohm R."/>
            <person name="Martin F."/>
            <person name="Silar P."/>
            <person name="Natvig D."/>
            <person name="Lalanne C."/>
            <person name="Gautier V."/>
            <person name="Ament-Velasquez S.L."/>
            <person name="Kruys A."/>
            <person name="Hutchinson M.I."/>
            <person name="Powell A.J."/>
            <person name="Barry K."/>
            <person name="Miller A.N."/>
            <person name="Grigoriev I.V."/>
            <person name="Debuchy R."/>
            <person name="Gladieux P."/>
            <person name="Thoren M.H."/>
            <person name="Johannesson H."/>
        </authorList>
    </citation>
    <scope>NUCLEOTIDE SEQUENCE</scope>
    <source>
        <strain evidence="1">CBS 540.89</strain>
    </source>
</reference>
<feature type="non-terminal residue" evidence="1">
    <location>
        <position position="168"/>
    </location>
</feature>
<dbReference type="EMBL" id="JAUKTV010000018">
    <property type="protein sequence ID" value="KAK0708725.1"/>
    <property type="molecule type" value="Genomic_DNA"/>
</dbReference>
<organism evidence="1 2">
    <name type="scientific">Apiosordaria backusii</name>
    <dbReference type="NCBI Taxonomy" id="314023"/>
    <lineage>
        <taxon>Eukaryota</taxon>
        <taxon>Fungi</taxon>
        <taxon>Dikarya</taxon>
        <taxon>Ascomycota</taxon>
        <taxon>Pezizomycotina</taxon>
        <taxon>Sordariomycetes</taxon>
        <taxon>Sordariomycetidae</taxon>
        <taxon>Sordariales</taxon>
        <taxon>Lasiosphaeriaceae</taxon>
        <taxon>Apiosordaria</taxon>
    </lineage>
</organism>
<proteinExistence type="predicted"/>
<accession>A0AA40DMK6</accession>
<dbReference type="AlphaFoldDB" id="A0AA40DMK6"/>
<gene>
    <name evidence="1" type="ORF">B0T21DRAFT_252499</name>
</gene>
<evidence type="ECO:0000313" key="2">
    <source>
        <dbReference type="Proteomes" id="UP001172159"/>
    </source>
</evidence>
<name>A0AA40DMK6_9PEZI</name>
<sequence>KTAMEMIPIWHQPDHSSLLTVSQSNGNGYPYPGDIGFIPWLNSLIIWYDTYNPVGLLGLSRSKICDAIFHDTGLGALRQDTLRRHWEEKIRLYRCRECNKKWEACVHRSKAPRTGGTGSWFGMSDDPVELMDDLLVCFGPPKQSETDHDWGRVPRMEFANLEEYENWL</sequence>
<comment type="caution">
    <text evidence="1">The sequence shown here is derived from an EMBL/GenBank/DDBJ whole genome shotgun (WGS) entry which is preliminary data.</text>
</comment>
<keyword evidence="2" id="KW-1185">Reference proteome</keyword>
<feature type="non-terminal residue" evidence="1">
    <location>
        <position position="1"/>
    </location>
</feature>
<protein>
    <submittedName>
        <fullName evidence="1">Uncharacterized protein</fullName>
    </submittedName>
</protein>
<dbReference type="Proteomes" id="UP001172159">
    <property type="component" value="Unassembled WGS sequence"/>
</dbReference>
<evidence type="ECO:0000313" key="1">
    <source>
        <dbReference type="EMBL" id="KAK0708725.1"/>
    </source>
</evidence>